<dbReference type="HOGENOM" id="CLU_1480830_0_0_10"/>
<evidence type="ECO:0000313" key="2">
    <source>
        <dbReference type="Proteomes" id="UP000000310"/>
    </source>
</evidence>
<protein>
    <submittedName>
        <fullName evidence="1">Uncharacterized protein</fullName>
    </submittedName>
</protein>
<dbReference type="AlphaFoldDB" id="F0S754"/>
<name>F0S754_PSESL</name>
<dbReference type="KEGG" id="psn:Pedsa_3798"/>
<organism evidence="1 2">
    <name type="scientific">Pseudopedobacter saltans (strain ATCC 51119 / DSM 12145 / JCM 21818 / CCUG 39354 / LMG 10337 / NBRC 100064 / NCIMB 13643)</name>
    <name type="common">Pedobacter saltans</name>
    <dbReference type="NCBI Taxonomy" id="762903"/>
    <lineage>
        <taxon>Bacteria</taxon>
        <taxon>Pseudomonadati</taxon>
        <taxon>Bacteroidota</taxon>
        <taxon>Sphingobacteriia</taxon>
        <taxon>Sphingobacteriales</taxon>
        <taxon>Sphingobacteriaceae</taxon>
        <taxon>Pseudopedobacter</taxon>
    </lineage>
</organism>
<evidence type="ECO:0000313" key="1">
    <source>
        <dbReference type="EMBL" id="ADY54327.1"/>
    </source>
</evidence>
<gene>
    <name evidence="1" type="ordered locus">Pedsa_3798</name>
</gene>
<dbReference type="Proteomes" id="UP000000310">
    <property type="component" value="Chromosome"/>
</dbReference>
<keyword evidence="2" id="KW-1185">Reference proteome</keyword>
<reference evidence="2" key="2">
    <citation type="submission" date="2011-02" db="EMBL/GenBank/DDBJ databases">
        <title>The complete genome of Pedobacter saltans DSM 12145.</title>
        <authorList>
            <consortium name="US DOE Joint Genome Institute (JGI-PGF)"/>
            <person name="Lucas S."/>
            <person name="Copeland A."/>
            <person name="Lapidus A."/>
            <person name="Bruce D."/>
            <person name="Goodwin L."/>
            <person name="Pitluck S."/>
            <person name="Kyrpides N."/>
            <person name="Mavromatis K."/>
            <person name="Pagani I."/>
            <person name="Ivanova N."/>
            <person name="Ovchinnikova G."/>
            <person name="Lu M."/>
            <person name="Detter J.C."/>
            <person name="Han C."/>
            <person name="Land M."/>
            <person name="Hauser L."/>
            <person name="Markowitz V."/>
            <person name="Cheng J.-F."/>
            <person name="Hugenholtz P."/>
            <person name="Woyke T."/>
            <person name="Wu D."/>
            <person name="Tindall B."/>
            <person name="Pomrenke H.G."/>
            <person name="Brambilla E."/>
            <person name="Klenk H.-P."/>
            <person name="Eisen J.A."/>
        </authorList>
    </citation>
    <scope>NUCLEOTIDE SEQUENCE [LARGE SCALE GENOMIC DNA]</scope>
    <source>
        <strain evidence="2">ATCC 51119 / DSM 12145 / JCM 21818 / LMG 10337 / NBRC 100064 / NCIMB 13643</strain>
    </source>
</reference>
<sequence>MVENAKAVIGLSEFSIQTQYLSDGKLKVNNEKVTTAFKAEFILSRDLLSSGQFEAGNCTVSIIYTESPNYITQATSNNNYENDPSTIVLATKNVTSSDYNNGAVALMVDSRGKSTSCILPASKFLGKILLRIKYYDTSLSRDITVYSTTRYEIYVPHLTKIQSMGFSISGIKDFNSTYYGRC</sequence>
<accession>F0S754</accession>
<dbReference type="EMBL" id="CP002545">
    <property type="protein sequence ID" value="ADY54327.1"/>
    <property type="molecule type" value="Genomic_DNA"/>
</dbReference>
<reference evidence="1 2" key="1">
    <citation type="journal article" date="2011" name="Stand. Genomic Sci.">
        <title>Complete genome sequence of the gliding, heparinolytic Pedobacter saltans type strain (113).</title>
        <authorList>
            <person name="Liolios K."/>
            <person name="Sikorski J."/>
            <person name="Lu M."/>
            <person name="Nolan M."/>
            <person name="Lapidus A."/>
            <person name="Lucas S."/>
            <person name="Hammon N."/>
            <person name="Deshpande S."/>
            <person name="Cheng J.F."/>
            <person name="Tapia R."/>
            <person name="Han C."/>
            <person name="Goodwin L."/>
            <person name="Pitluck S."/>
            <person name="Huntemann M."/>
            <person name="Ivanova N."/>
            <person name="Pagani I."/>
            <person name="Mavromatis K."/>
            <person name="Ovchinikova G."/>
            <person name="Pati A."/>
            <person name="Chen A."/>
            <person name="Palaniappan K."/>
            <person name="Land M."/>
            <person name="Hauser L."/>
            <person name="Brambilla E.M."/>
            <person name="Kotsyurbenko O."/>
            <person name="Rohde M."/>
            <person name="Tindall B.J."/>
            <person name="Abt B."/>
            <person name="Goker M."/>
            <person name="Detter J.C."/>
            <person name="Woyke T."/>
            <person name="Bristow J."/>
            <person name="Eisen J.A."/>
            <person name="Markowitz V."/>
            <person name="Hugenholtz P."/>
            <person name="Klenk H.P."/>
            <person name="Kyrpides N.C."/>
        </authorList>
    </citation>
    <scope>NUCLEOTIDE SEQUENCE [LARGE SCALE GENOMIC DNA]</scope>
    <source>
        <strain evidence="2">ATCC 51119 / DSM 12145 / JCM 21818 / LMG 10337 / NBRC 100064 / NCIMB 13643</strain>
    </source>
</reference>
<dbReference type="STRING" id="762903.Pedsa_3798"/>
<proteinExistence type="predicted"/>